<keyword evidence="1" id="KW-1133">Transmembrane helix</keyword>
<dbReference type="InterPro" id="IPR013901">
    <property type="entry name" value="Anthrone_oxy"/>
</dbReference>
<reference evidence="2 3" key="1">
    <citation type="submission" date="2020-08" db="EMBL/GenBank/DDBJ databases">
        <title>Sequencing the genomes of 1000 actinobacteria strains.</title>
        <authorList>
            <person name="Klenk H.-P."/>
        </authorList>
    </citation>
    <scope>NUCLEOTIDE SEQUENCE [LARGE SCALE GENOMIC DNA]</scope>
    <source>
        <strain evidence="2 3">DSM 16678</strain>
    </source>
</reference>
<dbReference type="RefSeq" id="WP_183513657.1">
    <property type="nucleotide sequence ID" value="NZ_JACIBU010000001.1"/>
</dbReference>
<evidence type="ECO:0000313" key="2">
    <source>
        <dbReference type="EMBL" id="MBB3675800.1"/>
    </source>
</evidence>
<dbReference type="AlphaFoldDB" id="A0A839XW14"/>
<dbReference type="EMBL" id="JACIBU010000001">
    <property type="protein sequence ID" value="MBB3675800.1"/>
    <property type="molecule type" value="Genomic_DNA"/>
</dbReference>
<dbReference type="Pfam" id="PF08592">
    <property type="entry name" value="Anthrone_oxy"/>
    <property type="match status" value="1"/>
</dbReference>
<proteinExistence type="predicted"/>
<evidence type="ECO:0000256" key="1">
    <source>
        <dbReference type="SAM" id="Phobius"/>
    </source>
</evidence>
<comment type="caution">
    <text evidence="2">The sequence shown here is derived from an EMBL/GenBank/DDBJ whole genome shotgun (WGS) entry which is preliminary data.</text>
</comment>
<dbReference type="Proteomes" id="UP000580718">
    <property type="component" value="Unassembled WGS sequence"/>
</dbReference>
<gene>
    <name evidence="2" type="ORF">FHX36_001535</name>
</gene>
<protein>
    <submittedName>
        <fullName evidence="2">Uncharacterized protein</fullName>
    </submittedName>
</protein>
<keyword evidence="1" id="KW-0472">Membrane</keyword>
<organism evidence="2 3">
    <name type="scientific">Modestobacter versicolor</name>
    <dbReference type="NCBI Taxonomy" id="429133"/>
    <lineage>
        <taxon>Bacteria</taxon>
        <taxon>Bacillati</taxon>
        <taxon>Actinomycetota</taxon>
        <taxon>Actinomycetes</taxon>
        <taxon>Geodermatophilales</taxon>
        <taxon>Geodermatophilaceae</taxon>
        <taxon>Modestobacter</taxon>
    </lineage>
</organism>
<evidence type="ECO:0000313" key="3">
    <source>
        <dbReference type="Proteomes" id="UP000580718"/>
    </source>
</evidence>
<name>A0A839XW14_9ACTN</name>
<keyword evidence="1" id="KW-0812">Transmembrane</keyword>
<feature type="transmembrane region" description="Helical" evidence="1">
    <location>
        <begin position="54"/>
        <end position="75"/>
    </location>
</feature>
<sequence length="155" mass="16659">MGTTTRRVCRLHDVLTAVLVALLVADPLRRRRLRADWAHWLPAQQRRDRVMRRLAPPVLLGAIGSGAVAAVLSLLAGRPVAGAGRAAAAVADVAAVRVTRAVNAPVNHELRSWQVEQEAVDWQTQRARWEGGHEIRRVLLGAGAVATAAAARAGR</sequence>
<accession>A0A839XW14</accession>